<keyword evidence="2" id="KW-0805">Transcription regulation</keyword>
<dbReference type="FunFam" id="1.10.10.60:FF:000009">
    <property type="entry name" value="transcription factor MYB1R1"/>
    <property type="match status" value="1"/>
</dbReference>
<dbReference type="InterPro" id="IPR006447">
    <property type="entry name" value="Myb_dom_plants"/>
</dbReference>
<name>A0AAD4JDE9_PERFH</name>
<evidence type="ECO:0000256" key="4">
    <source>
        <dbReference type="ARBA" id="ARBA00023163"/>
    </source>
</evidence>
<organism evidence="11 12">
    <name type="scientific">Perilla frutescens var. hirtella</name>
    <name type="common">Perilla citriodora</name>
    <name type="synonym">Perilla setoyensis</name>
    <dbReference type="NCBI Taxonomy" id="608512"/>
    <lineage>
        <taxon>Eukaryota</taxon>
        <taxon>Viridiplantae</taxon>
        <taxon>Streptophyta</taxon>
        <taxon>Embryophyta</taxon>
        <taxon>Tracheophyta</taxon>
        <taxon>Spermatophyta</taxon>
        <taxon>Magnoliopsida</taxon>
        <taxon>eudicotyledons</taxon>
        <taxon>Gunneridae</taxon>
        <taxon>Pentapetalae</taxon>
        <taxon>asterids</taxon>
        <taxon>lamiids</taxon>
        <taxon>Lamiales</taxon>
        <taxon>Lamiaceae</taxon>
        <taxon>Nepetoideae</taxon>
        <taxon>Elsholtzieae</taxon>
        <taxon>Perilla</taxon>
    </lineage>
</organism>
<dbReference type="GO" id="GO:0006355">
    <property type="term" value="P:regulation of DNA-templated transcription"/>
    <property type="evidence" value="ECO:0007669"/>
    <property type="project" value="UniProtKB-ARBA"/>
</dbReference>
<feature type="domain" description="CCHC-type" evidence="8">
    <location>
        <begin position="4"/>
        <end position="21"/>
    </location>
</feature>
<evidence type="ECO:0000313" key="12">
    <source>
        <dbReference type="Proteomes" id="UP001190926"/>
    </source>
</evidence>
<feature type="domain" description="SANT" evidence="9">
    <location>
        <begin position="89"/>
        <end position="137"/>
    </location>
</feature>
<evidence type="ECO:0000256" key="3">
    <source>
        <dbReference type="ARBA" id="ARBA00023125"/>
    </source>
</evidence>
<evidence type="ECO:0000256" key="5">
    <source>
        <dbReference type="ARBA" id="ARBA00023242"/>
    </source>
</evidence>
<dbReference type="NCBIfam" id="TIGR01557">
    <property type="entry name" value="myb_SHAQKYF"/>
    <property type="match status" value="1"/>
</dbReference>
<evidence type="ECO:0000259" key="9">
    <source>
        <dbReference type="PROSITE" id="PS51293"/>
    </source>
</evidence>
<dbReference type="InterPro" id="IPR017930">
    <property type="entry name" value="Myb_dom"/>
</dbReference>
<dbReference type="Gene3D" id="1.10.10.60">
    <property type="entry name" value="Homeodomain-like"/>
    <property type="match status" value="1"/>
</dbReference>
<dbReference type="GO" id="GO:0005634">
    <property type="term" value="C:nucleus"/>
    <property type="evidence" value="ECO:0007669"/>
    <property type="project" value="UniProtKB-SubCell"/>
</dbReference>
<dbReference type="GO" id="GO:0003677">
    <property type="term" value="F:DNA binding"/>
    <property type="evidence" value="ECO:0007669"/>
    <property type="project" value="UniProtKB-KW"/>
</dbReference>
<dbReference type="InterPro" id="IPR009057">
    <property type="entry name" value="Homeodomain-like_sf"/>
</dbReference>
<evidence type="ECO:0000256" key="2">
    <source>
        <dbReference type="ARBA" id="ARBA00023015"/>
    </source>
</evidence>
<dbReference type="PROSITE" id="PS50158">
    <property type="entry name" value="ZF_CCHC"/>
    <property type="match status" value="1"/>
</dbReference>
<dbReference type="PROSITE" id="PS50090">
    <property type="entry name" value="MYB_LIKE"/>
    <property type="match status" value="1"/>
</dbReference>
<keyword evidence="12" id="KW-1185">Reference proteome</keyword>
<feature type="domain" description="HTH myb-type" evidence="10">
    <location>
        <begin position="81"/>
        <end position="137"/>
    </location>
</feature>
<gene>
    <name evidence="11" type="ORF">C2S53_009318</name>
</gene>
<comment type="subcellular location">
    <subcellularLocation>
        <location evidence="1">Nucleus</location>
    </subcellularLocation>
</comment>
<dbReference type="InterPro" id="IPR052245">
    <property type="entry name" value="Plant_Stress_Dev_TF"/>
</dbReference>
<comment type="caution">
    <text evidence="11">The sequence shown here is derived from an EMBL/GenBank/DDBJ whole genome shotgun (WGS) entry which is preliminary data.</text>
</comment>
<keyword evidence="4" id="KW-0804">Transcription</keyword>
<dbReference type="SMART" id="SM00343">
    <property type="entry name" value="ZnF_C2HC"/>
    <property type="match status" value="1"/>
</dbReference>
<dbReference type="CDD" id="cd00167">
    <property type="entry name" value="SANT"/>
    <property type="match status" value="1"/>
</dbReference>
<evidence type="ECO:0000259" key="7">
    <source>
        <dbReference type="PROSITE" id="PS50090"/>
    </source>
</evidence>
<evidence type="ECO:0000256" key="1">
    <source>
        <dbReference type="ARBA" id="ARBA00004123"/>
    </source>
</evidence>
<dbReference type="PANTHER" id="PTHR44191:SF62">
    <property type="entry name" value="OS04G0341900 PROTEIN"/>
    <property type="match status" value="1"/>
</dbReference>
<dbReference type="InterPro" id="IPR001005">
    <property type="entry name" value="SANT/Myb"/>
</dbReference>
<dbReference type="InterPro" id="IPR001878">
    <property type="entry name" value="Znf_CCHC"/>
</dbReference>
<accession>A0AAD4JDE9</accession>
<dbReference type="GO" id="GO:0009739">
    <property type="term" value="P:response to gibberellin"/>
    <property type="evidence" value="ECO:0007669"/>
    <property type="project" value="TreeGrafter"/>
</dbReference>
<feature type="domain" description="Myb-like" evidence="7">
    <location>
        <begin position="89"/>
        <end position="133"/>
    </location>
</feature>
<dbReference type="Pfam" id="PF00249">
    <property type="entry name" value="Myb_DNA-binding"/>
    <property type="match status" value="1"/>
</dbReference>
<evidence type="ECO:0000256" key="6">
    <source>
        <dbReference type="PROSITE-ProRule" id="PRU00047"/>
    </source>
</evidence>
<dbReference type="Proteomes" id="UP001190926">
    <property type="component" value="Unassembled WGS sequence"/>
</dbReference>
<dbReference type="SMART" id="SM00717">
    <property type="entry name" value="SANT"/>
    <property type="match status" value="1"/>
</dbReference>
<dbReference type="GO" id="GO:0008270">
    <property type="term" value="F:zinc ion binding"/>
    <property type="evidence" value="ECO:0007669"/>
    <property type="project" value="UniProtKB-KW"/>
</dbReference>
<protein>
    <submittedName>
        <fullName evidence="11">Uncharacterized protein</fullName>
    </submittedName>
</protein>
<dbReference type="SUPFAM" id="SSF46689">
    <property type="entry name" value="Homeodomain-like"/>
    <property type="match status" value="1"/>
</dbReference>
<dbReference type="InterPro" id="IPR036875">
    <property type="entry name" value="Znf_CCHC_sf"/>
</dbReference>
<dbReference type="SUPFAM" id="SSF57756">
    <property type="entry name" value="Retrovirus zinc finger-like domains"/>
    <property type="match status" value="1"/>
</dbReference>
<dbReference type="PROSITE" id="PS51293">
    <property type="entry name" value="SANT"/>
    <property type="match status" value="1"/>
</dbReference>
<keyword evidence="3" id="KW-0238">DNA-binding</keyword>
<proteinExistence type="predicted"/>
<dbReference type="AlphaFoldDB" id="A0AAD4JDE9"/>
<dbReference type="EMBL" id="SDAM02000091">
    <property type="protein sequence ID" value="KAH6831123.1"/>
    <property type="molecule type" value="Genomic_DNA"/>
</dbReference>
<dbReference type="PROSITE" id="PS51294">
    <property type="entry name" value="HTH_MYB"/>
    <property type="match status" value="1"/>
</dbReference>
<keyword evidence="6" id="KW-0863">Zinc-finger</keyword>
<dbReference type="PANTHER" id="PTHR44191">
    <property type="entry name" value="TRANSCRIPTION FACTOR KUA1"/>
    <property type="match status" value="1"/>
</dbReference>
<keyword evidence="6" id="KW-0862">Zinc</keyword>
<reference evidence="11 12" key="1">
    <citation type="journal article" date="2021" name="Nat. Commun.">
        <title>Incipient diploidization of the medicinal plant Perilla within 10,000 years.</title>
        <authorList>
            <person name="Zhang Y."/>
            <person name="Shen Q."/>
            <person name="Leng L."/>
            <person name="Zhang D."/>
            <person name="Chen S."/>
            <person name="Shi Y."/>
            <person name="Ning Z."/>
            <person name="Chen S."/>
        </authorList>
    </citation>
    <scope>NUCLEOTIDE SEQUENCE [LARGE SCALE GENOMIC DNA]</scope>
    <source>
        <strain evidence="12">cv. PC099</strain>
    </source>
</reference>
<dbReference type="GO" id="GO:0009723">
    <property type="term" value="P:response to ethylene"/>
    <property type="evidence" value="ECO:0007669"/>
    <property type="project" value="TreeGrafter"/>
</dbReference>
<evidence type="ECO:0000259" key="8">
    <source>
        <dbReference type="PROSITE" id="PS50158"/>
    </source>
</evidence>
<evidence type="ECO:0000313" key="11">
    <source>
        <dbReference type="EMBL" id="KAH6831123.1"/>
    </source>
</evidence>
<keyword evidence="6" id="KW-0479">Metal-binding</keyword>
<evidence type="ECO:0000259" key="10">
    <source>
        <dbReference type="PROSITE" id="PS51294"/>
    </source>
</evidence>
<keyword evidence="5" id="KW-0539">Nucleus</keyword>
<sequence length="234" mass="26699">MGIRKCSKCGKTGHNSRTCRNISSRSENSGQIMKLFGVEFTKVPSSNDGFELRKSLNFIPTDILSSDEDSHKLKHIGTTQGQRKKGILWSEEEHRLFLVGLEKLGKGNWRGISRNFVTTRTSTQVASHAQKYFLRRNNAIKNKFAPTILSMVRRNEAQCCINYSKKNPNNNRPLPEVAYNNNCRLFNNSATQTSPSLELSLAAPPPPPPLLWERWPVVLWKKQYACRLKHVPEF</sequence>
<dbReference type="InterPro" id="IPR017884">
    <property type="entry name" value="SANT_dom"/>
</dbReference>